<protein>
    <recommendedName>
        <fullName evidence="4">Amino acid permease</fullName>
    </recommendedName>
</protein>
<feature type="transmembrane region" description="Helical" evidence="1">
    <location>
        <begin position="239"/>
        <end position="259"/>
    </location>
</feature>
<feature type="transmembrane region" description="Helical" evidence="1">
    <location>
        <begin position="377"/>
        <end position="395"/>
    </location>
</feature>
<keyword evidence="1" id="KW-1133">Transmembrane helix</keyword>
<feature type="transmembrane region" description="Helical" evidence="1">
    <location>
        <begin position="321"/>
        <end position="343"/>
    </location>
</feature>
<gene>
    <name evidence="2" type="ORF">CEW89_06430</name>
</gene>
<evidence type="ECO:0008006" key="4">
    <source>
        <dbReference type="Google" id="ProtNLM"/>
    </source>
</evidence>
<dbReference type="AlphaFoldDB" id="A0A291GAM7"/>
<keyword evidence="3" id="KW-1185">Reference proteome</keyword>
<feature type="transmembrane region" description="Helical" evidence="1">
    <location>
        <begin position="101"/>
        <end position="126"/>
    </location>
</feature>
<dbReference type="OrthoDB" id="271600at2"/>
<feature type="transmembrane region" description="Helical" evidence="1">
    <location>
        <begin position="60"/>
        <end position="80"/>
    </location>
</feature>
<evidence type="ECO:0000256" key="1">
    <source>
        <dbReference type="SAM" id="Phobius"/>
    </source>
</evidence>
<dbReference type="KEGG" id="ceh:CEW89_06430"/>
<name>A0A291GAM7_9RHOB</name>
<organism evidence="2 3">
    <name type="scientific">Celeribacter ethanolicus</name>
    <dbReference type="NCBI Taxonomy" id="1758178"/>
    <lineage>
        <taxon>Bacteria</taxon>
        <taxon>Pseudomonadati</taxon>
        <taxon>Pseudomonadota</taxon>
        <taxon>Alphaproteobacteria</taxon>
        <taxon>Rhodobacterales</taxon>
        <taxon>Roseobacteraceae</taxon>
        <taxon>Celeribacter</taxon>
    </lineage>
</organism>
<sequence length="396" mass="42100">METIAIVGATVLMAGLLSWPKLARAELWKATITPLASIIGSGFLVLGPILAQAYGAWTPLAMALLCALAYAIGAAVRFNIAALARAEHGPRTAGMERLASWALAFAYVISVAYYLNLLGAFAVSLTPWDTQVAGRIVTSAVFGVILLVGWTRGFKALERMEQVSVGLKLAIIAGLLMGLGWFFAGKAQDGSLIVTPPSLTGWAGISLLFGLIVTVQGFETSRYLGEEYDASTRVRSMRLAQWVSTAIYMVYVVLMAYVFRPDQIETSETAIIDMMRIVAPILPAMLVIAALAAQFSAAVADTSGSGGLVEELTKGRVPVKAGYAVLVALGLVLTWALDVFQIISWASKAFAAYYTVQGAIAVMLARREGRTLWQQAFFAAVTALAAVVTLFGTAVE</sequence>
<reference evidence="2 3" key="1">
    <citation type="submission" date="2017-06" db="EMBL/GenBank/DDBJ databases">
        <title>Celeribacter sp. TSPH2 complete genome sequence.</title>
        <authorList>
            <person name="Woo J.-H."/>
            <person name="Kim H.-S."/>
        </authorList>
    </citation>
    <scope>NUCLEOTIDE SEQUENCE [LARGE SCALE GENOMIC DNA]</scope>
    <source>
        <strain evidence="2 3">TSPH2</strain>
    </source>
</reference>
<feature type="transmembrane region" description="Helical" evidence="1">
    <location>
        <begin position="199"/>
        <end position="218"/>
    </location>
</feature>
<keyword evidence="1" id="KW-0812">Transmembrane</keyword>
<feature type="transmembrane region" description="Helical" evidence="1">
    <location>
        <begin position="6"/>
        <end position="23"/>
    </location>
</feature>
<dbReference type="STRING" id="1758178.GCA_001550095_03281"/>
<evidence type="ECO:0000313" key="2">
    <source>
        <dbReference type="EMBL" id="ATG47235.1"/>
    </source>
</evidence>
<feature type="transmembrane region" description="Helical" evidence="1">
    <location>
        <begin position="279"/>
        <end position="300"/>
    </location>
</feature>
<dbReference type="Proteomes" id="UP000217935">
    <property type="component" value="Chromosome"/>
</dbReference>
<dbReference type="EMBL" id="CP022196">
    <property type="protein sequence ID" value="ATG47235.1"/>
    <property type="molecule type" value="Genomic_DNA"/>
</dbReference>
<dbReference type="RefSeq" id="WP_096805339.1">
    <property type="nucleotide sequence ID" value="NZ_CP022196.1"/>
</dbReference>
<feature type="transmembrane region" description="Helical" evidence="1">
    <location>
        <begin position="35"/>
        <end position="54"/>
    </location>
</feature>
<proteinExistence type="predicted"/>
<keyword evidence="1" id="KW-0472">Membrane</keyword>
<dbReference type="Gene3D" id="1.20.1740.10">
    <property type="entry name" value="Amino acid/polyamine transporter I"/>
    <property type="match status" value="1"/>
</dbReference>
<evidence type="ECO:0000313" key="3">
    <source>
        <dbReference type="Proteomes" id="UP000217935"/>
    </source>
</evidence>
<feature type="transmembrane region" description="Helical" evidence="1">
    <location>
        <begin position="349"/>
        <end position="365"/>
    </location>
</feature>
<feature type="transmembrane region" description="Helical" evidence="1">
    <location>
        <begin position="163"/>
        <end position="184"/>
    </location>
</feature>
<accession>A0A291GAM7</accession>
<feature type="transmembrane region" description="Helical" evidence="1">
    <location>
        <begin position="132"/>
        <end position="151"/>
    </location>
</feature>